<dbReference type="Proteomes" id="UP000694544">
    <property type="component" value="Unplaced"/>
</dbReference>
<feature type="signal peptide" evidence="12">
    <location>
        <begin position="1"/>
        <end position="23"/>
    </location>
</feature>
<sequence length="227" mass="25329">KYIWLIITTSCSGFCLFTDGVNSYHRVTGVVGQSVTLPCHYNGEVTSMCWGRGACPWLQCGTNIIWTDGYRVTYRRNGRYQLNGNIGGRDVSLTINNAAVSDSGLYCCRIEVRGWFNDIKTTLELRINPDGNGTVTQSPDPHWHSNQTPAALAQETWMSTNKGVYIGISVAILALLLMFVVFLIRRSNKVELLRVIPLKDSHIGALKNAALKPIEAEDNVYIIDDYH</sequence>
<name>A0A8C6FH55_MOSMO</name>
<evidence type="ECO:0000256" key="7">
    <source>
        <dbReference type="ARBA" id="ARBA00023157"/>
    </source>
</evidence>
<evidence type="ECO:0000313" key="14">
    <source>
        <dbReference type="Ensembl" id="ENSMMSP00000005078.1"/>
    </source>
</evidence>
<dbReference type="GO" id="GO:0001618">
    <property type="term" value="F:virus receptor activity"/>
    <property type="evidence" value="ECO:0007669"/>
    <property type="project" value="TreeGrafter"/>
</dbReference>
<dbReference type="Pfam" id="PF07686">
    <property type="entry name" value="V-set"/>
    <property type="match status" value="1"/>
</dbReference>
<dbReference type="GO" id="GO:0006911">
    <property type="term" value="P:phagocytosis, engulfment"/>
    <property type="evidence" value="ECO:0007669"/>
    <property type="project" value="TreeGrafter"/>
</dbReference>
<evidence type="ECO:0000259" key="13">
    <source>
        <dbReference type="PROSITE" id="PS50835"/>
    </source>
</evidence>
<dbReference type="InterPro" id="IPR052331">
    <property type="entry name" value="TIM_domain-containing_protein"/>
</dbReference>
<evidence type="ECO:0000256" key="3">
    <source>
        <dbReference type="ARBA" id="ARBA00022692"/>
    </source>
</evidence>
<evidence type="ECO:0000313" key="15">
    <source>
        <dbReference type="Proteomes" id="UP000694544"/>
    </source>
</evidence>
<evidence type="ECO:0000256" key="2">
    <source>
        <dbReference type="ARBA" id="ARBA00022475"/>
    </source>
</evidence>
<evidence type="ECO:0000256" key="4">
    <source>
        <dbReference type="ARBA" id="ARBA00022729"/>
    </source>
</evidence>
<dbReference type="Ensembl" id="ENSMMST00000005522.1">
    <property type="protein sequence ID" value="ENSMMSP00000005078.1"/>
    <property type="gene ID" value="ENSMMSG00000003817.1"/>
</dbReference>
<dbReference type="GeneTree" id="ENSGT00940000159345"/>
<dbReference type="InterPro" id="IPR003599">
    <property type="entry name" value="Ig_sub"/>
</dbReference>
<keyword evidence="2" id="KW-1003">Cell membrane</keyword>
<evidence type="ECO:0000256" key="6">
    <source>
        <dbReference type="ARBA" id="ARBA00023136"/>
    </source>
</evidence>
<evidence type="ECO:0000256" key="10">
    <source>
        <dbReference type="ARBA" id="ARBA00038203"/>
    </source>
</evidence>
<evidence type="ECO:0000256" key="1">
    <source>
        <dbReference type="ARBA" id="ARBA00004251"/>
    </source>
</evidence>
<protein>
    <recommendedName>
        <fullName evidence="13">Ig-like domain-containing protein</fullName>
    </recommendedName>
</protein>
<dbReference type="GO" id="GO:0009986">
    <property type="term" value="C:cell surface"/>
    <property type="evidence" value="ECO:0007669"/>
    <property type="project" value="TreeGrafter"/>
</dbReference>
<proteinExistence type="inferred from homology"/>
<reference evidence="14" key="1">
    <citation type="submission" date="2025-08" db="UniProtKB">
        <authorList>
            <consortium name="Ensembl"/>
        </authorList>
    </citation>
    <scope>IDENTIFICATION</scope>
</reference>
<keyword evidence="8" id="KW-0325">Glycoprotein</keyword>
<dbReference type="Gene3D" id="2.60.40.10">
    <property type="entry name" value="Immunoglobulins"/>
    <property type="match status" value="1"/>
</dbReference>
<keyword evidence="5 11" id="KW-1133">Transmembrane helix</keyword>
<dbReference type="FunFam" id="2.60.40.10:FF:000774">
    <property type="entry name" value="Hepatitis A virus cellular receptor 1"/>
    <property type="match status" value="1"/>
</dbReference>
<dbReference type="InterPro" id="IPR013783">
    <property type="entry name" value="Ig-like_fold"/>
</dbReference>
<dbReference type="GO" id="GO:0033005">
    <property type="term" value="P:positive regulation of mast cell activation"/>
    <property type="evidence" value="ECO:0007669"/>
    <property type="project" value="TreeGrafter"/>
</dbReference>
<keyword evidence="6 11" id="KW-0472">Membrane</keyword>
<evidence type="ECO:0000256" key="11">
    <source>
        <dbReference type="SAM" id="Phobius"/>
    </source>
</evidence>
<dbReference type="SMART" id="SM00409">
    <property type="entry name" value="IG"/>
    <property type="match status" value="1"/>
</dbReference>
<dbReference type="PANTHER" id="PTHR47009:SF1">
    <property type="entry name" value="HEPATITIS A VIRUS CELLULAR RECEPTOR 1"/>
    <property type="match status" value="1"/>
</dbReference>
<feature type="chain" id="PRO_5034159075" description="Ig-like domain-containing protein" evidence="12">
    <location>
        <begin position="24"/>
        <end position="227"/>
    </location>
</feature>
<keyword evidence="15" id="KW-1185">Reference proteome</keyword>
<evidence type="ECO:0000256" key="8">
    <source>
        <dbReference type="ARBA" id="ARBA00023180"/>
    </source>
</evidence>
<comment type="similarity">
    <text evidence="10">Belongs to the immunoglobulin superfamily. TIM family.</text>
</comment>
<dbReference type="InterPro" id="IPR007110">
    <property type="entry name" value="Ig-like_dom"/>
</dbReference>
<dbReference type="InterPro" id="IPR036179">
    <property type="entry name" value="Ig-like_dom_sf"/>
</dbReference>
<feature type="domain" description="Ig-like" evidence="13">
    <location>
        <begin position="32"/>
        <end position="128"/>
    </location>
</feature>
<evidence type="ECO:0000256" key="9">
    <source>
        <dbReference type="ARBA" id="ARBA00023319"/>
    </source>
</evidence>
<keyword evidence="3 11" id="KW-0812">Transmembrane</keyword>
<reference evidence="14" key="2">
    <citation type="submission" date="2025-09" db="UniProtKB">
        <authorList>
            <consortium name="Ensembl"/>
        </authorList>
    </citation>
    <scope>IDENTIFICATION</scope>
</reference>
<evidence type="ECO:0000256" key="5">
    <source>
        <dbReference type="ARBA" id="ARBA00022989"/>
    </source>
</evidence>
<dbReference type="GO" id="GO:0001786">
    <property type="term" value="F:phosphatidylserine binding"/>
    <property type="evidence" value="ECO:0007669"/>
    <property type="project" value="TreeGrafter"/>
</dbReference>
<dbReference type="PROSITE" id="PS50835">
    <property type="entry name" value="IG_LIKE"/>
    <property type="match status" value="1"/>
</dbReference>
<dbReference type="SUPFAM" id="SSF48726">
    <property type="entry name" value="Immunoglobulin"/>
    <property type="match status" value="1"/>
</dbReference>
<comment type="subcellular location">
    <subcellularLocation>
        <location evidence="1">Cell membrane</location>
        <topology evidence="1">Single-pass type I membrane protein</topology>
    </subcellularLocation>
</comment>
<dbReference type="GO" id="GO:0005886">
    <property type="term" value="C:plasma membrane"/>
    <property type="evidence" value="ECO:0007669"/>
    <property type="project" value="UniProtKB-SubCell"/>
</dbReference>
<dbReference type="InterPro" id="IPR013106">
    <property type="entry name" value="Ig_V-set"/>
</dbReference>
<organism evidence="14 15">
    <name type="scientific">Moschus moschiferus</name>
    <name type="common">Siberian musk deer</name>
    <name type="synonym">Moschus sibiricus</name>
    <dbReference type="NCBI Taxonomy" id="68415"/>
    <lineage>
        <taxon>Eukaryota</taxon>
        <taxon>Metazoa</taxon>
        <taxon>Chordata</taxon>
        <taxon>Craniata</taxon>
        <taxon>Vertebrata</taxon>
        <taxon>Euteleostomi</taxon>
        <taxon>Mammalia</taxon>
        <taxon>Eutheria</taxon>
        <taxon>Laurasiatheria</taxon>
        <taxon>Artiodactyla</taxon>
        <taxon>Ruminantia</taxon>
        <taxon>Pecora</taxon>
        <taxon>Moschidae</taxon>
        <taxon>Moschus</taxon>
    </lineage>
</organism>
<accession>A0A8C6FH55</accession>
<dbReference type="PANTHER" id="PTHR47009">
    <property type="entry name" value="HEPATITIS A VIRUS CELLULAR RECEPTOR 1 HOMOLOG"/>
    <property type="match status" value="1"/>
</dbReference>
<feature type="transmembrane region" description="Helical" evidence="11">
    <location>
        <begin position="164"/>
        <end position="184"/>
    </location>
</feature>
<evidence type="ECO:0000256" key="12">
    <source>
        <dbReference type="SAM" id="SignalP"/>
    </source>
</evidence>
<keyword evidence="9" id="KW-0393">Immunoglobulin domain</keyword>
<keyword evidence="7" id="KW-1015">Disulfide bond</keyword>
<keyword evidence="4 12" id="KW-0732">Signal</keyword>
<dbReference type="AlphaFoldDB" id="A0A8C6FH55"/>